<comment type="caution">
    <text evidence="4">The sequence shown here is derived from an EMBL/GenBank/DDBJ whole genome shotgun (WGS) entry which is preliminary data.</text>
</comment>
<protein>
    <submittedName>
        <fullName evidence="4">DapH/DapD/GlmU-related protein</fullName>
    </submittedName>
</protein>
<dbReference type="CDD" id="cd04647">
    <property type="entry name" value="LbH_MAT_like"/>
    <property type="match status" value="1"/>
</dbReference>
<dbReference type="SUPFAM" id="SSF51161">
    <property type="entry name" value="Trimeric LpxA-like enzymes"/>
    <property type="match status" value="1"/>
</dbReference>
<dbReference type="InterPro" id="IPR051159">
    <property type="entry name" value="Hexapeptide_acetyltransf"/>
</dbReference>
<reference evidence="5" key="1">
    <citation type="journal article" date="2019" name="Int. J. Syst. Evol. Microbiol.">
        <title>The Global Catalogue of Microorganisms (GCM) 10K type strain sequencing project: providing services to taxonomists for standard genome sequencing and annotation.</title>
        <authorList>
            <consortium name="The Broad Institute Genomics Platform"/>
            <consortium name="The Broad Institute Genome Sequencing Center for Infectious Disease"/>
            <person name="Wu L."/>
            <person name="Ma J."/>
        </authorList>
    </citation>
    <scope>NUCLEOTIDE SEQUENCE [LARGE SCALE GENOMIC DNA]</scope>
    <source>
        <strain evidence="5">JCM 13378</strain>
    </source>
</reference>
<organism evidence="4 5">
    <name type="scientific">Bowmanella denitrificans</name>
    <dbReference type="NCBI Taxonomy" id="366582"/>
    <lineage>
        <taxon>Bacteria</taxon>
        <taxon>Pseudomonadati</taxon>
        <taxon>Pseudomonadota</taxon>
        <taxon>Gammaproteobacteria</taxon>
        <taxon>Alteromonadales</taxon>
        <taxon>Alteromonadaceae</taxon>
        <taxon>Bowmanella</taxon>
    </lineage>
</organism>
<evidence type="ECO:0000313" key="4">
    <source>
        <dbReference type="EMBL" id="GAA0339877.1"/>
    </source>
</evidence>
<dbReference type="Proteomes" id="UP001501757">
    <property type="component" value="Unassembled WGS sequence"/>
</dbReference>
<evidence type="ECO:0000256" key="2">
    <source>
        <dbReference type="ARBA" id="ARBA00022737"/>
    </source>
</evidence>
<keyword evidence="2" id="KW-0677">Repeat</keyword>
<dbReference type="InterPro" id="IPR011004">
    <property type="entry name" value="Trimer_LpxA-like_sf"/>
</dbReference>
<dbReference type="PANTHER" id="PTHR23416">
    <property type="entry name" value="SIALIC ACID SYNTHASE-RELATED"/>
    <property type="match status" value="1"/>
</dbReference>
<sequence length="186" mass="20076">MQWRLLRWGVKGAKQARFYGMLSIVKHPSAELLIGRAATFRSHRYSNRVGLKQPCMLSVFAGAQLQIGEHCGFSGTVISCHQHIRLGDRVLCGANVTICDSDHHPVDAMKRANGEKGLSRPVTIGNDVWLGMNVVVLKGVTIGDNAVIAANSVVTRDIPPNVVAGGCPAIVLTESKPMVQIDDIAR</sequence>
<proteinExistence type="predicted"/>
<accession>A0ABP3GBB4</accession>
<dbReference type="InterPro" id="IPR001451">
    <property type="entry name" value="Hexapep"/>
</dbReference>
<keyword evidence="3" id="KW-0012">Acyltransferase</keyword>
<dbReference type="Pfam" id="PF00132">
    <property type="entry name" value="Hexapep"/>
    <property type="match status" value="1"/>
</dbReference>
<keyword evidence="1" id="KW-0808">Transferase</keyword>
<dbReference type="InterPro" id="IPR018357">
    <property type="entry name" value="Hexapep_transf_CS"/>
</dbReference>
<dbReference type="Gene3D" id="2.160.10.10">
    <property type="entry name" value="Hexapeptide repeat proteins"/>
    <property type="match status" value="1"/>
</dbReference>
<dbReference type="PROSITE" id="PS00101">
    <property type="entry name" value="HEXAPEP_TRANSFERASES"/>
    <property type="match status" value="1"/>
</dbReference>
<gene>
    <name evidence="4" type="ORF">GCM10009092_00450</name>
</gene>
<evidence type="ECO:0000256" key="1">
    <source>
        <dbReference type="ARBA" id="ARBA00022679"/>
    </source>
</evidence>
<dbReference type="EMBL" id="BAAAEI010000001">
    <property type="protein sequence ID" value="GAA0339877.1"/>
    <property type="molecule type" value="Genomic_DNA"/>
</dbReference>
<name>A0ABP3GBB4_9ALTE</name>
<evidence type="ECO:0000313" key="5">
    <source>
        <dbReference type="Proteomes" id="UP001501757"/>
    </source>
</evidence>
<evidence type="ECO:0000256" key="3">
    <source>
        <dbReference type="ARBA" id="ARBA00023315"/>
    </source>
</evidence>
<keyword evidence="5" id="KW-1185">Reference proteome</keyword>